<dbReference type="Pfam" id="PF00112">
    <property type="entry name" value="Peptidase_C1"/>
    <property type="match status" value="1"/>
</dbReference>
<keyword evidence="2" id="KW-0378">Hydrolase</keyword>
<dbReference type="InterPro" id="IPR000668">
    <property type="entry name" value="Peptidase_C1A_C"/>
</dbReference>
<dbReference type="GO" id="GO:0008234">
    <property type="term" value="F:cysteine-type peptidase activity"/>
    <property type="evidence" value="ECO:0007669"/>
    <property type="project" value="InterPro"/>
</dbReference>
<reference evidence="2 3" key="1">
    <citation type="submission" date="2015-09" db="EMBL/GenBank/DDBJ databases">
        <title>Draft genome of the parasitic nematode Teladorsagia circumcincta isolate WARC Sus (inbred).</title>
        <authorList>
            <person name="Mitreva M."/>
        </authorList>
    </citation>
    <scope>NUCLEOTIDE SEQUENCE [LARGE SCALE GENOMIC DNA]</scope>
    <source>
        <strain evidence="2 3">S</strain>
    </source>
</reference>
<dbReference type="GO" id="GO:0006508">
    <property type="term" value="P:proteolysis"/>
    <property type="evidence" value="ECO:0007669"/>
    <property type="project" value="UniProtKB-KW"/>
</dbReference>
<evidence type="ECO:0000259" key="1">
    <source>
        <dbReference type="Pfam" id="PF00112"/>
    </source>
</evidence>
<dbReference type="AlphaFoldDB" id="A0A2G9ULB3"/>
<evidence type="ECO:0000313" key="3">
    <source>
        <dbReference type="Proteomes" id="UP000230423"/>
    </source>
</evidence>
<dbReference type="Proteomes" id="UP000230423">
    <property type="component" value="Unassembled WGS sequence"/>
</dbReference>
<keyword evidence="3" id="KW-1185">Reference proteome</keyword>
<gene>
    <name evidence="2" type="ORF">TELCIR_07078</name>
</gene>
<keyword evidence="2" id="KW-0645">Protease</keyword>
<protein>
    <submittedName>
        <fullName evidence="2">Papain family cysteine protease</fullName>
    </submittedName>
</protein>
<proteinExistence type="predicted"/>
<accession>A0A2G9ULB3</accession>
<dbReference type="EMBL" id="KZ346078">
    <property type="protein sequence ID" value="PIO71044.1"/>
    <property type="molecule type" value="Genomic_DNA"/>
</dbReference>
<evidence type="ECO:0000313" key="2">
    <source>
        <dbReference type="EMBL" id="PIO71044.1"/>
    </source>
</evidence>
<name>A0A2G9ULB3_TELCI</name>
<dbReference type="OrthoDB" id="10058785at2759"/>
<dbReference type="SUPFAM" id="SSF54001">
    <property type="entry name" value="Cysteine proteinases"/>
    <property type="match status" value="1"/>
</dbReference>
<dbReference type="InterPro" id="IPR038765">
    <property type="entry name" value="Papain-like_cys_pep_sf"/>
</dbReference>
<feature type="domain" description="Peptidase C1A papain C-terminal" evidence="1">
    <location>
        <begin position="16"/>
        <end position="124"/>
    </location>
</feature>
<sequence length="139" mass="15635">MATNECYDDKMIGPIHVEISADDILSCCTKGGWGCRGGWTTSAWDFFVKEGAVTGGNYGSKDCCRPYEIPTCGWHKGEPHYKCRELYKGGTPACKKECQPGYNKNYTMDKYYGAIPPIRESAMDKSEECKKKYLHDAFI</sequence>
<organism evidence="2 3">
    <name type="scientific">Teladorsagia circumcincta</name>
    <name type="common">Brown stomach worm</name>
    <name type="synonym">Ostertagia circumcincta</name>
    <dbReference type="NCBI Taxonomy" id="45464"/>
    <lineage>
        <taxon>Eukaryota</taxon>
        <taxon>Metazoa</taxon>
        <taxon>Ecdysozoa</taxon>
        <taxon>Nematoda</taxon>
        <taxon>Chromadorea</taxon>
        <taxon>Rhabditida</taxon>
        <taxon>Rhabditina</taxon>
        <taxon>Rhabditomorpha</taxon>
        <taxon>Strongyloidea</taxon>
        <taxon>Trichostrongylidae</taxon>
        <taxon>Teladorsagia</taxon>
    </lineage>
</organism>
<dbReference type="Gene3D" id="3.90.70.10">
    <property type="entry name" value="Cysteine proteinases"/>
    <property type="match status" value="1"/>
</dbReference>